<organism evidence="2 3">
    <name type="scientific">Desulfotignum phosphitoxidans DSM 13687</name>
    <dbReference type="NCBI Taxonomy" id="1286635"/>
    <lineage>
        <taxon>Bacteria</taxon>
        <taxon>Pseudomonadati</taxon>
        <taxon>Thermodesulfobacteriota</taxon>
        <taxon>Desulfobacteria</taxon>
        <taxon>Desulfobacterales</taxon>
        <taxon>Desulfobacteraceae</taxon>
        <taxon>Desulfotignum</taxon>
    </lineage>
</organism>
<dbReference type="Proteomes" id="UP000014216">
    <property type="component" value="Unassembled WGS sequence"/>
</dbReference>
<keyword evidence="3" id="KW-1185">Reference proteome</keyword>
<evidence type="ECO:0000313" key="3">
    <source>
        <dbReference type="Proteomes" id="UP000014216"/>
    </source>
</evidence>
<dbReference type="Gene3D" id="1.20.1530.20">
    <property type="match status" value="1"/>
</dbReference>
<feature type="transmembrane region" description="Helical" evidence="1">
    <location>
        <begin position="61"/>
        <end position="87"/>
    </location>
</feature>
<keyword evidence="1" id="KW-0472">Membrane</keyword>
<feature type="transmembrane region" description="Helical" evidence="1">
    <location>
        <begin position="224"/>
        <end position="245"/>
    </location>
</feature>
<dbReference type="AlphaFoldDB" id="S0FYN6"/>
<dbReference type="Pfam" id="PF13593">
    <property type="entry name" value="SBF_like"/>
    <property type="match status" value="1"/>
</dbReference>
<reference evidence="2 3" key="1">
    <citation type="journal article" date="2013" name="Genome Announc.">
        <title>Draft Genome Sequence of Desulfotignum phosphitoxidans DSM 13687 Strain FiPS-3.</title>
        <authorList>
            <person name="Poehlein A."/>
            <person name="Daniel R."/>
            <person name="Simeonova D.D."/>
        </authorList>
    </citation>
    <scope>NUCLEOTIDE SEQUENCE [LARGE SCALE GENOMIC DNA]</scope>
    <source>
        <strain evidence="2 3">DSM 13687</strain>
    </source>
</reference>
<comment type="caution">
    <text evidence="2">The sequence shown here is derived from an EMBL/GenBank/DDBJ whole genome shotgun (WGS) entry which is preliminary data.</text>
</comment>
<sequence>MIKKYWFFMGMAIMAALAFALPGIGPVIKQYNVLNIGIFLAFLLTGLSLETSTVLDQLKDVKVLAAALFSSLIFFPAAAFYAARFFLSAWPDFVMGALIIGAAPVTVASGTVMTAMAGGNVPLSLFICVLGNFAAIFTIPFMLNLILAVDNAAMELPILQMLAGLTFKVLLPTIIGQVLRPRVKHLLPPHKAKMSIFNQCIVLLIILNAVASSADSILDVGPVLFLVLSFMIGLHVFMLVFNYYLGRIIGLDLPSIAAFTIHTSQKTLTVSYLVWAGYFAVAYPMALIPAIVYHLTQMIMDTLVAHRFGRVIRRRSS</sequence>
<feature type="transmembrane region" description="Helical" evidence="1">
    <location>
        <begin position="272"/>
        <end position="293"/>
    </location>
</feature>
<accession>S0FYN6</accession>
<feature type="transmembrane region" description="Helical" evidence="1">
    <location>
        <begin position="158"/>
        <end position="179"/>
    </location>
</feature>
<evidence type="ECO:0000256" key="1">
    <source>
        <dbReference type="SAM" id="Phobius"/>
    </source>
</evidence>
<proteinExistence type="predicted"/>
<keyword evidence="1" id="KW-0812">Transmembrane</keyword>
<feature type="transmembrane region" description="Helical" evidence="1">
    <location>
        <begin position="31"/>
        <end position="49"/>
    </location>
</feature>
<dbReference type="InterPro" id="IPR038770">
    <property type="entry name" value="Na+/solute_symporter_sf"/>
</dbReference>
<feature type="transmembrane region" description="Helical" evidence="1">
    <location>
        <begin position="5"/>
        <end position="25"/>
    </location>
</feature>
<gene>
    <name evidence="2" type="ORF">Dpo_4c03420</name>
</gene>
<evidence type="ECO:0000313" key="2">
    <source>
        <dbReference type="EMBL" id="EMS79790.1"/>
    </source>
</evidence>
<feature type="transmembrane region" description="Helical" evidence="1">
    <location>
        <begin position="93"/>
        <end position="116"/>
    </location>
</feature>
<keyword evidence="1" id="KW-1133">Transmembrane helix</keyword>
<dbReference type="EMBL" id="APJX01000004">
    <property type="protein sequence ID" value="EMS79790.1"/>
    <property type="molecule type" value="Genomic_DNA"/>
</dbReference>
<feature type="transmembrane region" description="Helical" evidence="1">
    <location>
        <begin position="200"/>
        <end position="218"/>
    </location>
</feature>
<dbReference type="PANTHER" id="PTHR18640">
    <property type="entry name" value="SOLUTE CARRIER FAMILY 10 MEMBER 7"/>
    <property type="match status" value="1"/>
</dbReference>
<dbReference type="PANTHER" id="PTHR18640:SF10">
    <property type="entry name" value="SODIUM_METABOLITE COTRANSPORTER BASS4, CHLOROPLASTIC-RELATED"/>
    <property type="match status" value="1"/>
</dbReference>
<protein>
    <submittedName>
        <fullName evidence="2">Uncharacterized protein</fullName>
    </submittedName>
</protein>
<dbReference type="InterPro" id="IPR016833">
    <property type="entry name" value="Put_Na-Bile_cotransptr"/>
</dbReference>
<dbReference type="RefSeq" id="WP_006966071.1">
    <property type="nucleotide sequence ID" value="NZ_APJX01000004.1"/>
</dbReference>
<dbReference type="OrthoDB" id="245077at2"/>
<feature type="transmembrane region" description="Helical" evidence="1">
    <location>
        <begin position="123"/>
        <end position="146"/>
    </location>
</feature>
<name>S0FYN6_9BACT</name>